<keyword evidence="2" id="KW-0843">Virulence</keyword>
<dbReference type="InterPro" id="IPR036779">
    <property type="entry name" value="LysM_dom_sf"/>
</dbReference>
<dbReference type="EMBL" id="LN483157">
    <property type="protein sequence ID" value="CED83636.1"/>
    <property type="molecule type" value="Genomic_DNA"/>
</dbReference>
<organism evidence="4">
    <name type="scientific">Phaffia rhodozyma</name>
    <name type="common">Yeast</name>
    <name type="synonym">Xanthophyllomyces dendrorhous</name>
    <dbReference type="NCBI Taxonomy" id="264483"/>
    <lineage>
        <taxon>Eukaryota</taxon>
        <taxon>Fungi</taxon>
        <taxon>Dikarya</taxon>
        <taxon>Basidiomycota</taxon>
        <taxon>Agaricomycotina</taxon>
        <taxon>Tremellomycetes</taxon>
        <taxon>Cystofilobasidiales</taxon>
        <taxon>Mrakiaceae</taxon>
        <taxon>Phaffia</taxon>
    </lineage>
</organism>
<dbReference type="AlphaFoldDB" id="A0A0F7SQG0"/>
<dbReference type="InterPro" id="IPR052210">
    <property type="entry name" value="LysM1-like"/>
</dbReference>
<dbReference type="SMART" id="SM00257">
    <property type="entry name" value="LysM"/>
    <property type="match status" value="1"/>
</dbReference>
<sequence>MLLGDICDWISKANSVSTFQLALLNNDVDDACSNLYIGQDLCLGTDTYDCKETYTVVDNDTCDGIIESNSLNSTALYQNNPQINVDCSNIYIGEVLCVANDAFAYPNIVEVTTEESTTYLANANAYEDLPWCE</sequence>
<evidence type="ECO:0000256" key="1">
    <source>
        <dbReference type="ARBA" id="ARBA00022669"/>
    </source>
</evidence>
<reference evidence="4" key="1">
    <citation type="submission" date="2014-08" db="EMBL/GenBank/DDBJ databases">
        <authorList>
            <person name="Sharma Rahul"/>
            <person name="Thines Marco"/>
        </authorList>
    </citation>
    <scope>NUCLEOTIDE SEQUENCE</scope>
</reference>
<name>A0A0F7SQG0_PHARH</name>
<evidence type="ECO:0000313" key="4">
    <source>
        <dbReference type="EMBL" id="CED83636.1"/>
    </source>
</evidence>
<dbReference type="InterPro" id="IPR018392">
    <property type="entry name" value="LysM"/>
</dbReference>
<evidence type="ECO:0000259" key="3">
    <source>
        <dbReference type="PROSITE" id="PS51782"/>
    </source>
</evidence>
<dbReference type="GO" id="GO:0008061">
    <property type="term" value="F:chitin binding"/>
    <property type="evidence" value="ECO:0007669"/>
    <property type="project" value="UniProtKB-KW"/>
</dbReference>
<feature type="domain" description="LysM" evidence="3">
    <location>
        <begin position="52"/>
        <end position="98"/>
    </location>
</feature>
<evidence type="ECO:0000256" key="2">
    <source>
        <dbReference type="ARBA" id="ARBA00023026"/>
    </source>
</evidence>
<dbReference type="PROSITE" id="PS51782">
    <property type="entry name" value="LYSM"/>
    <property type="match status" value="2"/>
</dbReference>
<protein>
    <submittedName>
        <fullName evidence="4">Chitinase</fullName>
    </submittedName>
</protein>
<dbReference type="PANTHER" id="PTHR34997:SF1">
    <property type="entry name" value="PEPTIDOGLYCAN-BINDING LYSIN DOMAIN"/>
    <property type="match status" value="1"/>
</dbReference>
<dbReference type="CDD" id="cd00118">
    <property type="entry name" value="LysM"/>
    <property type="match status" value="1"/>
</dbReference>
<proteinExistence type="predicted"/>
<dbReference type="Gene3D" id="3.10.350.10">
    <property type="entry name" value="LysM domain"/>
    <property type="match status" value="2"/>
</dbReference>
<dbReference type="PANTHER" id="PTHR34997">
    <property type="entry name" value="AM15"/>
    <property type="match status" value="1"/>
</dbReference>
<dbReference type="Pfam" id="PF01476">
    <property type="entry name" value="LysM"/>
    <property type="match status" value="2"/>
</dbReference>
<accession>A0A0F7SQG0</accession>
<dbReference type="SUPFAM" id="SSF54106">
    <property type="entry name" value="LysM domain"/>
    <property type="match status" value="1"/>
</dbReference>
<keyword evidence="1" id="KW-0147">Chitin-binding</keyword>
<feature type="domain" description="LysM" evidence="3">
    <location>
        <begin position="1"/>
        <end position="43"/>
    </location>
</feature>